<feature type="compositionally biased region" description="Polar residues" evidence="23">
    <location>
        <begin position="1"/>
        <end position="24"/>
    </location>
</feature>
<evidence type="ECO:0000256" key="19">
    <source>
        <dbReference type="ARBA" id="ARBA00063680"/>
    </source>
</evidence>
<feature type="region of interest" description="Disordered" evidence="23">
    <location>
        <begin position="1"/>
        <end position="80"/>
    </location>
</feature>
<evidence type="ECO:0000256" key="17">
    <source>
        <dbReference type="ARBA" id="ARBA00048679"/>
    </source>
</evidence>
<keyword evidence="8" id="KW-0723">Serine/threonine-protein kinase</keyword>
<dbReference type="GO" id="GO:0005524">
    <property type="term" value="F:ATP binding"/>
    <property type="evidence" value="ECO:0007669"/>
    <property type="project" value="UniProtKB-UniRule"/>
</dbReference>
<feature type="compositionally biased region" description="Polar residues" evidence="23">
    <location>
        <begin position="760"/>
        <end position="773"/>
    </location>
</feature>
<comment type="function">
    <text evidence="18">Serine/threonine-protein kinase. Involved in the specific phosphorylation of microtubule-associated proteins for MAP2 and MAP4. Phosphorylates the microtubule-associated protein MAPT/TAU. Phosphorylates CDC25C on 'Ser-216'. Regulates localization and activity of some histone deacetylases by mediating phosphorylation of HDAC7, promoting subsequent interaction between HDAC7 and 14-3-3 and export from the nucleus. Regulates localization and activity of MITF by mediating its phosphorylation, promoting subsequent interaction between MITF and 14-3-3 and retention in the cytosol. Negatively regulates the Hippo signaling pathway and antagonizes the phosphorylation of LATS1. Cooperates with DLG5 to inhibit the kinase activity of STK3/MST2 toward LATS1. Phosphorylates PKP2 and KSR1.</text>
</comment>
<dbReference type="RefSeq" id="XP_030372229.1">
    <property type="nucleotide sequence ID" value="XM_030516369.1"/>
</dbReference>
<evidence type="ECO:0000256" key="23">
    <source>
        <dbReference type="SAM" id="MobiDB-lite"/>
    </source>
</evidence>
<feature type="region of interest" description="Disordered" evidence="23">
    <location>
        <begin position="750"/>
        <end position="773"/>
    </location>
</feature>
<dbReference type="Gene3D" id="1.10.510.10">
    <property type="entry name" value="Transferase(Phosphotransferase) domain 1"/>
    <property type="match status" value="1"/>
</dbReference>
<evidence type="ECO:0000256" key="16">
    <source>
        <dbReference type="ARBA" id="ARBA00047899"/>
    </source>
</evidence>
<protein>
    <recommendedName>
        <fullName evidence="20">MAP/microtubule affinity-regulating kinase 3</fullName>
        <ecNumber evidence="5">2.7.11.1</ecNumber>
    </recommendedName>
    <alternativeName>
        <fullName evidence="21">Serine/threonine-protein kinase par-1</fullName>
    </alternativeName>
</protein>
<dbReference type="EC" id="2.7.11.1" evidence="5"/>
<dbReference type="FunFam" id="3.30.200.20:FF:000003">
    <property type="entry name" value="Non-specific serine/threonine protein kinase"/>
    <property type="match status" value="1"/>
</dbReference>
<keyword evidence="15" id="KW-0966">Cell projection</keyword>
<dbReference type="FunFam" id="1.10.8.10:FF:000005">
    <property type="entry name" value="Non-specific serine/threonine protein kinase"/>
    <property type="match status" value="1"/>
</dbReference>
<evidence type="ECO:0000256" key="2">
    <source>
        <dbReference type="ARBA" id="ARBA00004316"/>
    </source>
</evidence>
<keyword evidence="14" id="KW-0472">Membrane</keyword>
<evidence type="ECO:0000256" key="14">
    <source>
        <dbReference type="ARBA" id="ARBA00023136"/>
    </source>
</evidence>
<dbReference type="GO" id="GO:0035556">
    <property type="term" value="P:intracellular signal transduction"/>
    <property type="evidence" value="ECO:0007669"/>
    <property type="project" value="TreeGrafter"/>
</dbReference>
<dbReference type="PANTHER" id="PTHR24346">
    <property type="entry name" value="MAP/MICROTUBULE AFFINITY-REGULATING KINASE"/>
    <property type="match status" value="1"/>
</dbReference>
<keyword evidence="27" id="KW-1185">Reference proteome</keyword>
<dbReference type="InterPro" id="IPR011009">
    <property type="entry name" value="Kinase-like_dom_sf"/>
</dbReference>
<dbReference type="GeneID" id="115622336"/>
<organism evidence="27 28">
    <name type="scientific">Drosophila lebanonensis</name>
    <name type="common">Fruit fly</name>
    <name type="synonym">Scaptodrosophila lebanonensis</name>
    <dbReference type="NCBI Taxonomy" id="7225"/>
    <lineage>
        <taxon>Eukaryota</taxon>
        <taxon>Metazoa</taxon>
        <taxon>Ecdysozoa</taxon>
        <taxon>Arthropoda</taxon>
        <taxon>Hexapoda</taxon>
        <taxon>Insecta</taxon>
        <taxon>Pterygota</taxon>
        <taxon>Neoptera</taxon>
        <taxon>Endopterygota</taxon>
        <taxon>Diptera</taxon>
        <taxon>Brachycera</taxon>
        <taxon>Muscomorpha</taxon>
        <taxon>Ephydroidea</taxon>
        <taxon>Drosophilidae</taxon>
        <taxon>Scaptodrosophila</taxon>
    </lineage>
</organism>
<dbReference type="CDD" id="cd14337">
    <property type="entry name" value="UBA_MARK_Par1"/>
    <property type="match status" value="1"/>
</dbReference>
<dbReference type="PROSITE" id="PS00108">
    <property type="entry name" value="PROTEIN_KINASE_ST"/>
    <property type="match status" value="1"/>
</dbReference>
<dbReference type="CDD" id="cd12196">
    <property type="entry name" value="MARK1-3_C"/>
    <property type="match status" value="1"/>
</dbReference>
<feature type="binding site" evidence="22">
    <location>
        <position position="261"/>
    </location>
    <ligand>
        <name>ATP</name>
        <dbReference type="ChEBI" id="CHEBI:30616"/>
    </ligand>
</feature>
<feature type="region of interest" description="Disordered" evidence="23">
    <location>
        <begin position="192"/>
        <end position="220"/>
    </location>
</feature>
<dbReference type="PROSITE" id="PS50030">
    <property type="entry name" value="UBA"/>
    <property type="match status" value="1"/>
</dbReference>
<feature type="region of interest" description="Disordered" evidence="23">
    <location>
        <begin position="544"/>
        <end position="612"/>
    </location>
</feature>
<evidence type="ECO:0000256" key="11">
    <source>
        <dbReference type="ARBA" id="ARBA00022741"/>
    </source>
</evidence>
<dbReference type="Pfam" id="PF00069">
    <property type="entry name" value="Pkinase"/>
    <property type="match status" value="1"/>
</dbReference>
<dbReference type="AlphaFoldDB" id="A0A6J2T8B1"/>
<dbReference type="PROSITE" id="PS50032">
    <property type="entry name" value="KA1"/>
    <property type="match status" value="1"/>
</dbReference>
<feature type="domain" description="KA1" evidence="26">
    <location>
        <begin position="868"/>
        <end position="917"/>
    </location>
</feature>
<dbReference type="SMART" id="SM00220">
    <property type="entry name" value="S_TKc"/>
    <property type="match status" value="1"/>
</dbReference>
<comment type="catalytic activity">
    <reaction evidence="17">
        <text>L-seryl-[protein] + ATP = O-phospho-L-seryl-[protein] + ADP + H(+)</text>
        <dbReference type="Rhea" id="RHEA:17989"/>
        <dbReference type="Rhea" id="RHEA-COMP:9863"/>
        <dbReference type="Rhea" id="RHEA-COMP:11604"/>
        <dbReference type="ChEBI" id="CHEBI:15378"/>
        <dbReference type="ChEBI" id="CHEBI:29999"/>
        <dbReference type="ChEBI" id="CHEBI:30616"/>
        <dbReference type="ChEBI" id="CHEBI:83421"/>
        <dbReference type="ChEBI" id="CHEBI:456216"/>
        <dbReference type="EC" id="2.7.11.1"/>
    </reaction>
</comment>
<dbReference type="Gene3D" id="1.10.8.10">
    <property type="entry name" value="DNA helicase RuvA subunit, C-terminal domain"/>
    <property type="match status" value="1"/>
</dbReference>
<evidence type="ECO:0000256" key="21">
    <source>
        <dbReference type="ARBA" id="ARBA00074935"/>
    </source>
</evidence>
<evidence type="ECO:0000256" key="15">
    <source>
        <dbReference type="ARBA" id="ARBA00023273"/>
    </source>
</evidence>
<dbReference type="SUPFAM" id="SSF56112">
    <property type="entry name" value="Protein kinase-like (PK-like)"/>
    <property type="match status" value="1"/>
</dbReference>
<dbReference type="PROSITE" id="PS00107">
    <property type="entry name" value="PROTEIN_KINASE_ATP"/>
    <property type="match status" value="1"/>
</dbReference>
<comment type="similarity">
    <text evidence="4">Belongs to the protein kinase superfamily. CAMK Ser/Thr protein kinase family. SNF1 subfamily.</text>
</comment>
<evidence type="ECO:0000256" key="13">
    <source>
        <dbReference type="ARBA" id="ARBA00022840"/>
    </source>
</evidence>
<dbReference type="InterPro" id="IPR028375">
    <property type="entry name" value="KA1/Ssp2_C"/>
</dbReference>
<keyword evidence="11 22" id="KW-0547">Nucleotide-binding</keyword>
<evidence type="ECO:0000256" key="10">
    <source>
        <dbReference type="ARBA" id="ARBA00022679"/>
    </source>
</evidence>
<evidence type="ECO:0000259" key="26">
    <source>
        <dbReference type="PROSITE" id="PS50032"/>
    </source>
</evidence>
<feature type="region of interest" description="Disordered" evidence="23">
    <location>
        <begin position="116"/>
        <end position="142"/>
    </location>
</feature>
<feature type="compositionally biased region" description="Low complexity" evidence="23">
    <location>
        <begin position="25"/>
        <end position="73"/>
    </location>
</feature>
<dbReference type="CDD" id="cd14072">
    <property type="entry name" value="STKc_MARK"/>
    <property type="match status" value="1"/>
</dbReference>
<comment type="subunit">
    <text evidence="19">Interacts with MAPT/TAU. Interacts with DLG5 (via coiled-coil domain). Interacts with STK3/MST2 and STK4/MST1 in the presence of DLG5. Interacts with YWHAB, YWHAG, YWHAQ and YWHAZ. Interacts with PKP2 (via N-terminus). Interacts with CDC25C. Interacts with KSR1.</text>
</comment>
<evidence type="ECO:0000256" key="3">
    <source>
        <dbReference type="ARBA" id="ARBA00004544"/>
    </source>
</evidence>
<feature type="compositionally biased region" description="Low complexity" evidence="23">
    <location>
        <begin position="116"/>
        <end position="130"/>
    </location>
</feature>
<feature type="region of interest" description="Disordered" evidence="23">
    <location>
        <begin position="167"/>
        <end position="186"/>
    </location>
</feature>
<sequence>MSTTMRTTLQSVPETLPTENVSNGTAPAAATPASTASSATTTTSMTASNTTTHNTISTSSHSVKDQQQQQQQQHDSANANIVSLPPATVAAANTTMMPIITSSNTASTNSTVVTPVAAPSAPASNTATNHSHQHSHQHHHHVANNMTTDGARLSSNNATTAASAINHHHHHTPGSGVGSVAPPVNKNVLSTHSAHASAIKQRTSSAKGSPNLQMRSSAPMRWRATEEHIGKYKLIKTIGKGNFAKVKLAKHLPTGKEVAIKIIDKTQLNPGSLQKLFREVRIMKMLDHPNIVKLFQVIETEKTLYLIMEYASGGEVFDYLVLHGRMKEKEARVKFRQIVSAVQYCHQKRIIHRDLKAENLLLDSELNIKIADFGFSNEFTPGSKLDTFCGSPPYAAPELFQGKKYDGPEVDVWSLGVILYTLVSGSLPFDGSTLRELRERVLRGKYRIPFYMSTDCENLLRKFLVLNPAKRASLETIMGDKWMNMGFEEDELKPYIEPKQDLADPKRIEALVAMGYNRQEIEASLSQVRYDDVFATYLLLGRKSTDPESDGSRSGSSLSLRNISGNDAGANAGNSVVQSPTHRGVHRSISASSTKPSRRASSGVGPANTTTPVAATAGAAGAVNPSNNYNAAGSAAERASVGSNFKRQNTIDSATIKENTARLAAQNQRPASATQKMLTTPDTSLNSPAKPRTTAKYDPTNGNRTVSGTSGIMPRRSTTLYEKTSSTEKTNVIPAETNLFDRLRMASAVKSSRHFPRNVPSRSTFHSGQTRARNNTALEYSGTSGASGDSPHPGRMSFFSKLSSRFSKRTSTTEEAAKPRVLRFTWSMKTTSPLMPDQIMQKIREVLDQNNCDYEQRERFVLWCVHGDPNTDSLVQWEIEVCKLPRLSLNGVRFKRISGTSIGFKNIASRIAFDLRL</sequence>
<proteinExistence type="inferred from homology"/>
<dbReference type="PROSITE" id="PS50011">
    <property type="entry name" value="PROTEIN_KINASE_DOM"/>
    <property type="match status" value="1"/>
</dbReference>
<feature type="region of interest" description="Disordered" evidence="23">
    <location>
        <begin position="663"/>
        <end position="729"/>
    </location>
</feature>
<feature type="compositionally biased region" description="Polar residues" evidence="23">
    <location>
        <begin position="572"/>
        <end position="581"/>
    </location>
</feature>
<dbReference type="InterPro" id="IPR000719">
    <property type="entry name" value="Prot_kinase_dom"/>
</dbReference>
<dbReference type="InterPro" id="IPR049508">
    <property type="entry name" value="MARK1-4_cat"/>
</dbReference>
<dbReference type="GO" id="GO:0050321">
    <property type="term" value="F:tau-protein kinase activity"/>
    <property type="evidence" value="ECO:0007669"/>
    <property type="project" value="TreeGrafter"/>
</dbReference>
<dbReference type="Gene3D" id="3.30.310.80">
    <property type="entry name" value="Kinase associated domain 1, KA1"/>
    <property type="match status" value="1"/>
</dbReference>
<feature type="compositionally biased region" description="Basic residues" evidence="23">
    <location>
        <begin position="131"/>
        <end position="142"/>
    </location>
</feature>
<dbReference type="InterPro" id="IPR001772">
    <property type="entry name" value="KA1_dom"/>
</dbReference>
<evidence type="ECO:0000259" key="24">
    <source>
        <dbReference type="PROSITE" id="PS50011"/>
    </source>
</evidence>
<evidence type="ECO:0000256" key="5">
    <source>
        <dbReference type="ARBA" id="ARBA00012513"/>
    </source>
</evidence>
<evidence type="ECO:0000313" key="28">
    <source>
        <dbReference type="RefSeq" id="XP_030372229.1"/>
    </source>
</evidence>
<dbReference type="InterPro" id="IPR008271">
    <property type="entry name" value="Ser/Thr_kinase_AS"/>
</dbReference>
<dbReference type="GO" id="GO:0042995">
    <property type="term" value="C:cell projection"/>
    <property type="evidence" value="ECO:0007669"/>
    <property type="project" value="UniProtKB-SubCell"/>
</dbReference>
<evidence type="ECO:0000256" key="6">
    <source>
        <dbReference type="ARBA" id="ARBA00022475"/>
    </source>
</evidence>
<dbReference type="GO" id="GO:0000226">
    <property type="term" value="P:microtubule cytoskeleton organization"/>
    <property type="evidence" value="ECO:0007669"/>
    <property type="project" value="TreeGrafter"/>
</dbReference>
<evidence type="ECO:0000313" key="27">
    <source>
        <dbReference type="Proteomes" id="UP000504634"/>
    </source>
</evidence>
<evidence type="ECO:0000256" key="9">
    <source>
        <dbReference type="ARBA" id="ARBA00022553"/>
    </source>
</evidence>
<dbReference type="Gene3D" id="3.30.200.20">
    <property type="entry name" value="Phosphorylase Kinase, domain 1"/>
    <property type="match status" value="1"/>
</dbReference>
<dbReference type="InterPro" id="IPR015940">
    <property type="entry name" value="UBA"/>
</dbReference>
<accession>A0A6J2T8B1</accession>
<evidence type="ECO:0000256" key="22">
    <source>
        <dbReference type="PROSITE-ProRule" id="PRU10141"/>
    </source>
</evidence>
<evidence type="ECO:0000256" key="12">
    <source>
        <dbReference type="ARBA" id="ARBA00022777"/>
    </source>
</evidence>
<dbReference type="GO" id="GO:0005886">
    <property type="term" value="C:plasma membrane"/>
    <property type="evidence" value="ECO:0007669"/>
    <property type="project" value="UniProtKB-SubCell"/>
</dbReference>
<feature type="compositionally biased region" description="Polar residues" evidence="23">
    <location>
        <begin position="700"/>
        <end position="729"/>
    </location>
</feature>
<feature type="domain" description="Protein kinase" evidence="24">
    <location>
        <begin position="232"/>
        <end position="483"/>
    </location>
</feature>
<keyword evidence="6" id="KW-1003">Cell membrane</keyword>
<dbReference type="InterPro" id="IPR017441">
    <property type="entry name" value="Protein_kinase_ATP_BS"/>
</dbReference>
<comment type="subcellular location">
    <subcellularLocation>
        <location evidence="1">Cell membrane</location>
    </subcellularLocation>
    <subcellularLocation>
        <location evidence="2">Cell projection</location>
    </subcellularLocation>
    <subcellularLocation>
        <location evidence="3">Cytoplasm</location>
        <location evidence="3">Cell cortex</location>
    </subcellularLocation>
</comment>
<keyword evidence="10" id="KW-0808">Transferase</keyword>
<dbReference type="CTD" id="2768852"/>
<comment type="catalytic activity">
    <reaction evidence="16">
        <text>L-threonyl-[protein] + ATP = O-phospho-L-threonyl-[protein] + ADP + H(+)</text>
        <dbReference type="Rhea" id="RHEA:46608"/>
        <dbReference type="Rhea" id="RHEA-COMP:11060"/>
        <dbReference type="Rhea" id="RHEA-COMP:11605"/>
        <dbReference type="ChEBI" id="CHEBI:15378"/>
        <dbReference type="ChEBI" id="CHEBI:30013"/>
        <dbReference type="ChEBI" id="CHEBI:30616"/>
        <dbReference type="ChEBI" id="CHEBI:61977"/>
        <dbReference type="ChEBI" id="CHEBI:456216"/>
        <dbReference type="EC" id="2.7.11.1"/>
    </reaction>
</comment>
<keyword evidence="7" id="KW-0963">Cytoplasm</keyword>
<dbReference type="PANTHER" id="PTHR24346:SF82">
    <property type="entry name" value="KP78A-RELATED"/>
    <property type="match status" value="1"/>
</dbReference>
<evidence type="ECO:0000256" key="4">
    <source>
        <dbReference type="ARBA" id="ARBA00006234"/>
    </source>
</evidence>
<dbReference type="Proteomes" id="UP000504634">
    <property type="component" value="Unplaced"/>
</dbReference>
<feature type="compositionally biased region" description="Polar residues" evidence="23">
    <location>
        <begin position="192"/>
        <end position="216"/>
    </location>
</feature>
<dbReference type="SMART" id="SM00165">
    <property type="entry name" value="UBA"/>
    <property type="match status" value="1"/>
</dbReference>
<evidence type="ECO:0000256" key="18">
    <source>
        <dbReference type="ARBA" id="ARBA00054424"/>
    </source>
</evidence>
<name>A0A6J2T8B1_DROLE</name>
<gene>
    <name evidence="28" type="primary">LOC115622336</name>
</gene>
<evidence type="ECO:0000256" key="8">
    <source>
        <dbReference type="ARBA" id="ARBA00022527"/>
    </source>
</evidence>
<keyword evidence="9" id="KW-0597">Phosphoprotein</keyword>
<evidence type="ECO:0000256" key="7">
    <source>
        <dbReference type="ARBA" id="ARBA00022490"/>
    </source>
</evidence>
<evidence type="ECO:0000259" key="25">
    <source>
        <dbReference type="PROSITE" id="PS50030"/>
    </source>
</evidence>
<feature type="compositionally biased region" description="Polar residues" evidence="23">
    <location>
        <begin position="665"/>
        <end position="687"/>
    </location>
</feature>
<feature type="domain" description="UBA" evidence="25">
    <location>
        <begin position="502"/>
        <end position="541"/>
    </location>
</feature>
<keyword evidence="12 28" id="KW-0418">Kinase</keyword>
<dbReference type="Pfam" id="PF02149">
    <property type="entry name" value="KA1"/>
    <property type="match status" value="1"/>
</dbReference>
<reference evidence="28" key="1">
    <citation type="submission" date="2025-08" db="UniProtKB">
        <authorList>
            <consortium name="RefSeq"/>
        </authorList>
    </citation>
    <scope>IDENTIFICATION</scope>
    <source>
        <strain evidence="28">11010-0011.00</strain>
        <tissue evidence="28">Whole body</tissue>
    </source>
</reference>
<dbReference type="SUPFAM" id="SSF103243">
    <property type="entry name" value="KA1-like"/>
    <property type="match status" value="1"/>
</dbReference>
<keyword evidence="13 22" id="KW-0067">ATP-binding</keyword>
<evidence type="ECO:0000256" key="1">
    <source>
        <dbReference type="ARBA" id="ARBA00004236"/>
    </source>
</evidence>
<evidence type="ECO:0000256" key="20">
    <source>
        <dbReference type="ARBA" id="ARBA00071529"/>
    </source>
</evidence>
<feature type="compositionally biased region" description="Low complexity" evidence="23">
    <location>
        <begin position="552"/>
        <end position="566"/>
    </location>
</feature>
<dbReference type="FunFam" id="3.30.310.80:FF:000001">
    <property type="entry name" value="Non-specific serine/threonine protein kinase"/>
    <property type="match status" value="1"/>
</dbReference>
<dbReference type="FunFam" id="1.10.510.10:FF:001032">
    <property type="entry name" value="KP78b, isoform A"/>
    <property type="match status" value="1"/>
</dbReference>
<dbReference type="GO" id="GO:0005938">
    <property type="term" value="C:cell cortex"/>
    <property type="evidence" value="ECO:0007669"/>
    <property type="project" value="UniProtKB-SubCell"/>
</dbReference>